<evidence type="ECO:0000256" key="17">
    <source>
        <dbReference type="ARBA" id="ARBA00031028"/>
    </source>
</evidence>
<dbReference type="RefSeq" id="YP_009445988.1">
    <property type="nucleotide sequence ID" value="NC_036480.1"/>
</dbReference>
<geneLocation type="mitochondrion" evidence="21"/>
<dbReference type="EMBL" id="KU748516">
    <property type="protein sequence ID" value="AMY96193.1"/>
    <property type="molecule type" value="Genomic_DNA"/>
</dbReference>
<evidence type="ECO:0000256" key="13">
    <source>
        <dbReference type="ARBA" id="ARBA00023027"/>
    </source>
</evidence>
<evidence type="ECO:0000256" key="7">
    <source>
        <dbReference type="ARBA" id="ARBA00022660"/>
    </source>
</evidence>
<keyword evidence="10" id="KW-1278">Translocase</keyword>
<keyword evidence="8 19" id="KW-0812">Transmembrane</keyword>
<evidence type="ECO:0000256" key="16">
    <source>
        <dbReference type="ARBA" id="ARBA00023136"/>
    </source>
</evidence>
<keyword evidence="7" id="KW-0679">Respiratory chain</keyword>
<comment type="subcellular location">
    <subcellularLocation>
        <location evidence="2">Mitochondrion inner membrane</location>
        <topology evidence="2">Multi-pass membrane protein</topology>
    </subcellularLocation>
</comment>
<keyword evidence="16 19" id="KW-0472">Membrane</keyword>
<dbReference type="GO" id="GO:0006120">
    <property type="term" value="P:mitochondrial electron transport, NADH to ubiquinone"/>
    <property type="evidence" value="ECO:0007669"/>
    <property type="project" value="TreeGrafter"/>
</dbReference>
<evidence type="ECO:0000256" key="18">
    <source>
        <dbReference type="ARBA" id="ARBA00049551"/>
    </source>
</evidence>
<evidence type="ECO:0000256" key="2">
    <source>
        <dbReference type="ARBA" id="ARBA00004448"/>
    </source>
</evidence>
<reference evidence="21" key="1">
    <citation type="submission" date="2016-02" db="EMBL/GenBank/DDBJ databases">
        <title>Characterization of the complete mitochondrial genome of Trocnadella arisana (Hemiptera: Cicadellidae: Iassinae) with the phylogenetic analysis.</title>
        <authorList>
            <person name="Wu Y.F."/>
            <person name="Dai R.H."/>
        </authorList>
    </citation>
    <scope>NUCLEOTIDE SEQUENCE</scope>
</reference>
<protein>
    <recommendedName>
        <fullName evidence="5">NADH-ubiquinone oxidoreductase chain 2</fullName>
        <ecNumber evidence="4">7.1.1.2</ecNumber>
    </recommendedName>
    <alternativeName>
        <fullName evidence="17">NADH dehydrogenase subunit 2</fullName>
    </alternativeName>
</protein>
<dbReference type="CTD" id="4536"/>
<keyword evidence="9" id="KW-0999">Mitochondrion inner membrane</keyword>
<dbReference type="InterPro" id="IPR001750">
    <property type="entry name" value="ND/Mrp_TM"/>
</dbReference>
<dbReference type="Pfam" id="PF00361">
    <property type="entry name" value="Proton_antipo_M"/>
    <property type="match status" value="2"/>
</dbReference>
<evidence type="ECO:0000256" key="3">
    <source>
        <dbReference type="ARBA" id="ARBA00007012"/>
    </source>
</evidence>
<comment type="catalytic activity">
    <reaction evidence="18">
        <text>a ubiquinone + NADH + 5 H(+)(in) = a ubiquinol + NAD(+) + 4 H(+)(out)</text>
        <dbReference type="Rhea" id="RHEA:29091"/>
        <dbReference type="Rhea" id="RHEA-COMP:9565"/>
        <dbReference type="Rhea" id="RHEA-COMP:9566"/>
        <dbReference type="ChEBI" id="CHEBI:15378"/>
        <dbReference type="ChEBI" id="CHEBI:16389"/>
        <dbReference type="ChEBI" id="CHEBI:17976"/>
        <dbReference type="ChEBI" id="CHEBI:57540"/>
        <dbReference type="ChEBI" id="CHEBI:57945"/>
        <dbReference type="EC" id="7.1.1.2"/>
    </reaction>
</comment>
<feature type="transmembrane region" description="Helical" evidence="19">
    <location>
        <begin position="259"/>
        <end position="280"/>
    </location>
</feature>
<keyword evidence="6" id="KW-0813">Transport</keyword>
<evidence type="ECO:0000256" key="1">
    <source>
        <dbReference type="ARBA" id="ARBA00003257"/>
    </source>
</evidence>
<evidence type="ECO:0000256" key="5">
    <source>
        <dbReference type="ARBA" id="ARBA00021008"/>
    </source>
</evidence>
<name>A0A342KAF9_9HEMI</name>
<comment type="similarity">
    <text evidence="3">Belongs to the complex I subunit 2 family.</text>
</comment>
<evidence type="ECO:0000256" key="12">
    <source>
        <dbReference type="ARBA" id="ARBA00022989"/>
    </source>
</evidence>
<keyword evidence="14" id="KW-0830">Ubiquinone</keyword>
<evidence type="ECO:0000259" key="20">
    <source>
        <dbReference type="Pfam" id="PF00361"/>
    </source>
</evidence>
<sequence length="322" mass="37566">MNKNSSNMMFFSSLMFSFTLSLTTNSMIIMWMMIEMSTLSFIPLMMNKKMLNSESIMKFFIMQSLSSSMLIFSMILMFMKMKFNNLLIMSLIMKMGGVPFQNWLLSMIEGMSYYSMVIMFTFMKIPPFIIINEMNEKLTFIIILSVMFAPVLMINQIQIKKILAYSSIFNMSNMLMLASNNKLWITFLSLYTLLLMMNVNEMKKNKIFHINQMLINNKSKVKNSIIWLSMLSMGGMPPLMGFLNKLMVIKTLIEKKELILLMMMIFSSSMIMFMYMKLCVSSILMSMSMSKYKILILSFNQSTLIIMNLLTLPISIMIKVFN</sequence>
<evidence type="ECO:0000256" key="15">
    <source>
        <dbReference type="ARBA" id="ARBA00023128"/>
    </source>
</evidence>
<dbReference type="EC" id="7.1.1.2" evidence="4"/>
<evidence type="ECO:0000256" key="10">
    <source>
        <dbReference type="ARBA" id="ARBA00022967"/>
    </source>
</evidence>
<keyword evidence="13" id="KW-0520">NAD</keyword>
<organism evidence="21">
    <name type="scientific">Trocnadella arisana</name>
    <dbReference type="NCBI Taxonomy" id="1437250"/>
    <lineage>
        <taxon>Eukaryota</taxon>
        <taxon>Metazoa</taxon>
        <taxon>Ecdysozoa</taxon>
        <taxon>Arthropoda</taxon>
        <taxon>Hexapoda</taxon>
        <taxon>Insecta</taxon>
        <taxon>Pterygota</taxon>
        <taxon>Neoptera</taxon>
        <taxon>Paraneoptera</taxon>
        <taxon>Hemiptera</taxon>
        <taxon>Auchenorrhyncha</taxon>
        <taxon>Membracoidea</taxon>
        <taxon>Cicadellidae</taxon>
        <taxon>Iassinae</taxon>
        <taxon>Trocnadella</taxon>
    </lineage>
</organism>
<evidence type="ECO:0000256" key="6">
    <source>
        <dbReference type="ARBA" id="ARBA00022448"/>
    </source>
</evidence>
<dbReference type="GO" id="GO:0008137">
    <property type="term" value="F:NADH dehydrogenase (ubiquinone) activity"/>
    <property type="evidence" value="ECO:0007669"/>
    <property type="project" value="UniProtKB-EC"/>
</dbReference>
<keyword evidence="12 19" id="KW-1133">Transmembrane helix</keyword>
<gene>
    <name evidence="21" type="primary">ND2</name>
</gene>
<feature type="transmembrane region" description="Helical" evidence="19">
    <location>
        <begin position="292"/>
        <end position="318"/>
    </location>
</feature>
<dbReference type="GeneID" id="35199836"/>
<evidence type="ECO:0000256" key="11">
    <source>
        <dbReference type="ARBA" id="ARBA00022982"/>
    </source>
</evidence>
<evidence type="ECO:0000256" key="9">
    <source>
        <dbReference type="ARBA" id="ARBA00022792"/>
    </source>
</evidence>
<evidence type="ECO:0000256" key="4">
    <source>
        <dbReference type="ARBA" id="ARBA00012944"/>
    </source>
</evidence>
<feature type="transmembrane region" description="Helical" evidence="19">
    <location>
        <begin position="113"/>
        <end position="131"/>
    </location>
</feature>
<feature type="domain" description="NADH:quinone oxidoreductase/Mrp antiporter transmembrane" evidence="20">
    <location>
        <begin position="85"/>
        <end position="268"/>
    </location>
</feature>
<dbReference type="InterPro" id="IPR050175">
    <property type="entry name" value="Complex_I_Subunit_2"/>
</dbReference>
<accession>A0A342KAF9</accession>
<keyword evidence="11" id="KW-0249">Electron transport</keyword>
<dbReference type="AlphaFoldDB" id="A0A342KAF9"/>
<comment type="function">
    <text evidence="1">Core subunit of the mitochondrial membrane respiratory chain NADH dehydrogenase (Complex I) that is believed to belong to the minimal assembly required for catalysis. Complex I functions in the transfer of electrons from NADH to the respiratory chain. The immediate electron acceptor for the enzyme is believed to be ubiquinone.</text>
</comment>
<dbReference type="PANTHER" id="PTHR46552:SF1">
    <property type="entry name" value="NADH-UBIQUINONE OXIDOREDUCTASE CHAIN 2"/>
    <property type="match status" value="1"/>
</dbReference>
<dbReference type="GO" id="GO:0005743">
    <property type="term" value="C:mitochondrial inner membrane"/>
    <property type="evidence" value="ECO:0007669"/>
    <property type="project" value="UniProtKB-SubCell"/>
</dbReference>
<evidence type="ECO:0000256" key="8">
    <source>
        <dbReference type="ARBA" id="ARBA00022692"/>
    </source>
</evidence>
<feature type="transmembrane region" description="Helical" evidence="19">
    <location>
        <begin position="183"/>
        <end position="200"/>
    </location>
</feature>
<keyword evidence="15 21" id="KW-0496">Mitochondrion</keyword>
<evidence type="ECO:0000256" key="14">
    <source>
        <dbReference type="ARBA" id="ARBA00023075"/>
    </source>
</evidence>
<evidence type="ECO:0000256" key="19">
    <source>
        <dbReference type="SAM" id="Phobius"/>
    </source>
</evidence>
<feature type="transmembrane region" description="Helical" evidence="19">
    <location>
        <begin position="221"/>
        <end position="239"/>
    </location>
</feature>
<evidence type="ECO:0000313" key="21">
    <source>
        <dbReference type="EMBL" id="AMY96193.1"/>
    </source>
</evidence>
<dbReference type="PANTHER" id="PTHR46552">
    <property type="entry name" value="NADH-UBIQUINONE OXIDOREDUCTASE CHAIN 2"/>
    <property type="match status" value="1"/>
</dbReference>
<feature type="domain" description="NADH:quinone oxidoreductase/Mrp antiporter transmembrane" evidence="20">
    <location>
        <begin position="25"/>
        <end position="80"/>
    </location>
</feature>
<proteinExistence type="inferred from homology"/>
<feature type="transmembrane region" description="Helical" evidence="19">
    <location>
        <begin position="138"/>
        <end position="157"/>
    </location>
</feature>